<evidence type="ECO:0000256" key="6">
    <source>
        <dbReference type="ARBA" id="ARBA00022840"/>
    </source>
</evidence>
<evidence type="ECO:0000259" key="13">
    <source>
        <dbReference type="Pfam" id="PF17941"/>
    </source>
</evidence>
<dbReference type="Pfam" id="PF17941">
    <property type="entry name" value="PP_kinase_C_1"/>
    <property type="match status" value="1"/>
</dbReference>
<feature type="binding site" evidence="8">
    <location>
        <position position="589"/>
    </location>
    <ligand>
        <name>ATP</name>
        <dbReference type="ChEBI" id="CHEBI:30616"/>
    </ligand>
</feature>
<dbReference type="CDD" id="cd09165">
    <property type="entry name" value="PLDc_PaPPK1_C1_like"/>
    <property type="match status" value="1"/>
</dbReference>
<protein>
    <recommendedName>
        <fullName evidence="8 9">Polyphosphate kinase</fullName>
        <ecNumber evidence="8 9">2.7.4.1</ecNumber>
    </recommendedName>
    <alternativeName>
        <fullName evidence="8">ATP-polyphosphate phosphotransferase</fullName>
    </alternativeName>
    <alternativeName>
        <fullName evidence="8">Polyphosphoric acid kinase</fullName>
    </alternativeName>
</protein>
<feature type="binding site" evidence="8">
    <location>
        <position position="49"/>
    </location>
    <ligand>
        <name>ATP</name>
        <dbReference type="ChEBI" id="CHEBI:30616"/>
    </ligand>
</feature>
<feature type="binding site" evidence="8">
    <location>
        <position position="372"/>
    </location>
    <ligand>
        <name>Mg(2+)</name>
        <dbReference type="ChEBI" id="CHEBI:18420"/>
    </ligand>
</feature>
<dbReference type="GO" id="GO:0046872">
    <property type="term" value="F:metal ion binding"/>
    <property type="evidence" value="ECO:0007669"/>
    <property type="project" value="UniProtKB-KW"/>
</dbReference>
<dbReference type="NCBIfam" id="NF003918">
    <property type="entry name" value="PRK05443.1-2"/>
    <property type="match status" value="1"/>
</dbReference>
<evidence type="ECO:0000256" key="9">
    <source>
        <dbReference type="RuleBase" id="RU003800"/>
    </source>
</evidence>
<dbReference type="InterPro" id="IPR041108">
    <property type="entry name" value="PP_kinase_C_1"/>
</dbReference>
<feature type="domain" description="Polyphosphate kinase middle" evidence="10">
    <location>
        <begin position="126"/>
        <end position="302"/>
    </location>
</feature>
<dbReference type="FunFam" id="3.30.870.10:FF:000001">
    <property type="entry name" value="Polyphosphate kinase"/>
    <property type="match status" value="1"/>
</dbReference>
<evidence type="ECO:0000259" key="11">
    <source>
        <dbReference type="Pfam" id="PF13089"/>
    </source>
</evidence>
<dbReference type="HAMAP" id="MF_00347">
    <property type="entry name" value="Polyphosphate_kinase"/>
    <property type="match status" value="1"/>
</dbReference>
<dbReference type="Pfam" id="PF13089">
    <property type="entry name" value="PP_kinase_N"/>
    <property type="match status" value="1"/>
</dbReference>
<accession>A0A9Q9FG49</accession>
<dbReference type="InterPro" id="IPR036832">
    <property type="entry name" value="PPK_N_dom_sf"/>
</dbReference>
<keyword evidence="6 8" id="KW-0067">ATP-binding</keyword>
<dbReference type="NCBIfam" id="NF003920">
    <property type="entry name" value="PRK05443.2-1"/>
    <property type="match status" value="1"/>
</dbReference>
<dbReference type="GO" id="GO:0009358">
    <property type="term" value="C:polyphosphate kinase complex"/>
    <property type="evidence" value="ECO:0007669"/>
    <property type="project" value="InterPro"/>
</dbReference>
<keyword evidence="1 8" id="KW-0597">Phosphoprotein</keyword>
<dbReference type="GO" id="GO:0006799">
    <property type="term" value="P:polyphosphate biosynthetic process"/>
    <property type="evidence" value="ECO:0007669"/>
    <property type="project" value="UniProtKB-UniRule"/>
</dbReference>
<dbReference type="Pfam" id="PF02503">
    <property type="entry name" value="PP_kinase"/>
    <property type="match status" value="1"/>
</dbReference>
<comment type="function">
    <text evidence="8 9">Catalyzes the reversible transfer of the terminal phosphate of ATP to form a long-chain polyphosphate (polyP).</text>
</comment>
<dbReference type="SUPFAM" id="SSF143724">
    <property type="entry name" value="PHP14-like"/>
    <property type="match status" value="1"/>
</dbReference>
<evidence type="ECO:0000256" key="7">
    <source>
        <dbReference type="ARBA" id="ARBA00022842"/>
    </source>
</evidence>
<comment type="cofactor">
    <cofactor evidence="8">
        <name>Mg(2+)</name>
        <dbReference type="ChEBI" id="CHEBI:18420"/>
    </cofactor>
</comment>
<keyword evidence="5 8" id="KW-0418">Kinase</keyword>
<dbReference type="Pfam" id="PF13090">
    <property type="entry name" value="PP_kinase_C"/>
    <property type="match status" value="1"/>
</dbReference>
<dbReference type="GO" id="GO:0008976">
    <property type="term" value="F:polyphosphate kinase activity"/>
    <property type="evidence" value="ECO:0007669"/>
    <property type="project" value="UniProtKB-UniRule"/>
</dbReference>
<feature type="domain" description="Polyphosphate kinase N-terminal" evidence="11">
    <location>
        <begin position="11"/>
        <end position="116"/>
    </location>
</feature>
<sequence length="695" mass="80025">MMESLDQPSYFFNRELSLLEFNQRVLEQGKNKENPLLERAKFLSIVSSNLDEFFMVRVAGLYDICQAKVQTEDMSGRSPIERMKESLFKTRTIVSELYQTYDALLDELKEYGIELVKYEELDQKTKGYMDYYYQNQIYPVLTPMVIDQARPFPLILDKTLNIGLLLMGKQDHEQVFATIQVPSVLPRIVPVPTEKGSVHMLLEDLIKPKLSELFSSHEVLHSCCYRITKNAAMHVDEEDAEDLLETIEQSLKQRKWGEVIRLEIESSAPREIVQILEEELEVEDAYVFRVHGPVDLTFLSKLGNIEGYNELKFTHIIPNSISELKERSIFDVLREKDILLHHPFQSFDPIVKMVQQAADDPKVLAIKQTLYRVSGHSPIVEALARAAENGKQVTVLVELKARFDEENNIHWARKLEKSGCHVIYGVIGLKTHCKILLIVRKEKDGLTRYVHFGTGNYNDVTANFYTDMGILTSNHQMGEDASILFNMLSGYASADKMKKITIAPHKLRLKFEALIDREIKHAKAGKKAHIIAKMNGLYDKQMIMKLYEASMAGVKIELIVRGVCCLRPQMKDISENITVRSIVGRFLEHSRIYYFYNDGEEEIYISSADWMYRNLSKRVETMGIVEDEGIKEKIKQILDIYLSDNTNAYELQADGGYVPVEIKKRIVNSQMEMLHVMKDEAPKIKICDVLMPILK</sequence>
<gene>
    <name evidence="8" type="primary">ppk</name>
    <name evidence="14" type="ORF">J0J70_12800</name>
</gene>
<evidence type="ECO:0000256" key="5">
    <source>
        <dbReference type="ARBA" id="ARBA00022777"/>
    </source>
</evidence>
<evidence type="ECO:0000256" key="3">
    <source>
        <dbReference type="ARBA" id="ARBA00022723"/>
    </source>
</evidence>
<dbReference type="NCBIfam" id="NF003921">
    <property type="entry name" value="PRK05443.2-2"/>
    <property type="match status" value="1"/>
</dbReference>
<dbReference type="InterPro" id="IPR025198">
    <property type="entry name" value="PPK_N_dom"/>
</dbReference>
<evidence type="ECO:0000313" key="14">
    <source>
        <dbReference type="EMBL" id="UUF08426.1"/>
    </source>
</evidence>
<dbReference type="EC" id="2.7.4.1" evidence="8 9"/>
<dbReference type="PANTHER" id="PTHR30218">
    <property type="entry name" value="POLYPHOSPHATE KINASE"/>
    <property type="match status" value="1"/>
</dbReference>
<dbReference type="SUPFAM" id="SSF140356">
    <property type="entry name" value="PPK N-terminal domain-like"/>
    <property type="match status" value="1"/>
</dbReference>
<dbReference type="Gene3D" id="3.30.1840.10">
    <property type="entry name" value="Polyphosphate kinase middle domain"/>
    <property type="match status" value="1"/>
</dbReference>
<keyword evidence="4 8" id="KW-0547">Nucleotide-binding</keyword>
<dbReference type="Proteomes" id="UP001058072">
    <property type="component" value="Chromosome"/>
</dbReference>
<evidence type="ECO:0000259" key="12">
    <source>
        <dbReference type="Pfam" id="PF13090"/>
    </source>
</evidence>
<feature type="binding site" evidence="8">
    <location>
        <position position="465"/>
    </location>
    <ligand>
        <name>ATP</name>
        <dbReference type="ChEBI" id="CHEBI:30616"/>
    </ligand>
</feature>
<dbReference type="InterPro" id="IPR036830">
    <property type="entry name" value="PP_kinase_middle_dom_sf"/>
</dbReference>
<dbReference type="InterPro" id="IPR024953">
    <property type="entry name" value="PP_kinase_middle"/>
</dbReference>
<dbReference type="AlphaFoldDB" id="A0A9Q9FG49"/>
<dbReference type="EMBL" id="CP071250">
    <property type="protein sequence ID" value="UUF08426.1"/>
    <property type="molecule type" value="Genomic_DNA"/>
</dbReference>
<dbReference type="InterPro" id="IPR003414">
    <property type="entry name" value="PP_kinase"/>
</dbReference>
<dbReference type="CDD" id="cd09168">
    <property type="entry name" value="PLDc_PaPPK1_C2_like"/>
    <property type="match status" value="1"/>
</dbReference>
<dbReference type="PANTHER" id="PTHR30218:SF0">
    <property type="entry name" value="POLYPHOSPHATE KINASE"/>
    <property type="match status" value="1"/>
</dbReference>
<name>A0A9Q9FG49_9FIRM</name>
<dbReference type="SUPFAM" id="SSF56024">
    <property type="entry name" value="Phospholipase D/nuclease"/>
    <property type="match status" value="2"/>
</dbReference>
<comment type="similarity">
    <text evidence="8 9">Belongs to the polyphosphate kinase 1 (PPK1) family.</text>
</comment>
<comment type="PTM">
    <text evidence="8 9">An intermediate of this reaction is the autophosphorylated ppk in which a phosphate is covalently linked to a histidine residue through a N-P bond.</text>
</comment>
<dbReference type="Gene3D" id="3.30.870.10">
    <property type="entry name" value="Endonuclease Chain A"/>
    <property type="match status" value="2"/>
</dbReference>
<keyword evidence="3 8" id="KW-0479">Metal-binding</keyword>
<dbReference type="NCBIfam" id="NF003917">
    <property type="entry name" value="PRK05443.1-1"/>
    <property type="match status" value="1"/>
</dbReference>
<feature type="domain" description="Polyphosphate kinase C-terminal" evidence="13">
    <location>
        <begin position="328"/>
        <end position="492"/>
    </location>
</feature>
<evidence type="ECO:0000259" key="10">
    <source>
        <dbReference type="Pfam" id="PF02503"/>
    </source>
</evidence>
<dbReference type="InterPro" id="IPR025200">
    <property type="entry name" value="PPK_C_dom2"/>
</dbReference>
<feature type="active site" description="Phosphohistidine intermediate" evidence="8">
    <location>
        <position position="432"/>
    </location>
</feature>
<feature type="binding site" evidence="8">
    <location>
        <position position="402"/>
    </location>
    <ligand>
        <name>Mg(2+)</name>
        <dbReference type="ChEBI" id="CHEBI:18420"/>
    </ligand>
</feature>
<dbReference type="PIRSF" id="PIRSF015589">
    <property type="entry name" value="PP_kinase"/>
    <property type="match status" value="1"/>
</dbReference>
<dbReference type="Gene3D" id="1.20.58.310">
    <property type="entry name" value="Polyphosphate kinase N-terminal domain"/>
    <property type="match status" value="1"/>
</dbReference>
<evidence type="ECO:0000256" key="1">
    <source>
        <dbReference type="ARBA" id="ARBA00022553"/>
    </source>
</evidence>
<organism evidence="14 15">
    <name type="scientific">Turicibacter bilis</name>
    <dbReference type="NCBI Taxonomy" id="2735723"/>
    <lineage>
        <taxon>Bacteria</taxon>
        <taxon>Bacillati</taxon>
        <taxon>Bacillota</taxon>
        <taxon>Erysipelotrichia</taxon>
        <taxon>Erysipelotrichales</taxon>
        <taxon>Turicibacteraceae</taxon>
        <taxon>Turicibacter</taxon>
    </lineage>
</organism>
<evidence type="ECO:0000313" key="15">
    <source>
        <dbReference type="Proteomes" id="UP001058072"/>
    </source>
</evidence>
<evidence type="ECO:0000256" key="2">
    <source>
        <dbReference type="ARBA" id="ARBA00022679"/>
    </source>
</evidence>
<comment type="catalytic activity">
    <reaction evidence="8 9">
        <text>[phosphate](n) + ATP = [phosphate](n+1) + ADP</text>
        <dbReference type="Rhea" id="RHEA:19573"/>
        <dbReference type="Rhea" id="RHEA-COMP:9859"/>
        <dbReference type="Rhea" id="RHEA-COMP:14280"/>
        <dbReference type="ChEBI" id="CHEBI:16838"/>
        <dbReference type="ChEBI" id="CHEBI:30616"/>
        <dbReference type="ChEBI" id="CHEBI:456216"/>
        <dbReference type="EC" id="2.7.4.1"/>
    </reaction>
</comment>
<keyword evidence="7 8" id="KW-0460">Magnesium</keyword>
<reference evidence="14" key="1">
    <citation type="submission" date="2021-03" db="EMBL/GenBank/DDBJ databases">
        <title>Comparative Genomics and Metabolomics in the genus Turicibacter.</title>
        <authorList>
            <person name="Maki J."/>
            <person name="Looft T."/>
        </authorList>
    </citation>
    <scope>NUCLEOTIDE SEQUENCE</scope>
    <source>
        <strain evidence="14">ISU324</strain>
    </source>
</reference>
<evidence type="ECO:0000256" key="4">
    <source>
        <dbReference type="ARBA" id="ARBA00022741"/>
    </source>
</evidence>
<feature type="domain" description="Polyphosphate kinase C-terminal" evidence="12">
    <location>
        <begin position="501"/>
        <end position="668"/>
    </location>
</feature>
<keyword evidence="2 8" id="KW-0808">Transferase</keyword>
<dbReference type="NCBIfam" id="TIGR03705">
    <property type="entry name" value="poly_P_kin"/>
    <property type="match status" value="1"/>
</dbReference>
<dbReference type="GO" id="GO:0005524">
    <property type="term" value="F:ATP binding"/>
    <property type="evidence" value="ECO:0007669"/>
    <property type="project" value="UniProtKB-KW"/>
</dbReference>
<feature type="binding site" evidence="8">
    <location>
        <position position="561"/>
    </location>
    <ligand>
        <name>ATP</name>
        <dbReference type="ChEBI" id="CHEBI:30616"/>
    </ligand>
</feature>
<evidence type="ECO:0000256" key="8">
    <source>
        <dbReference type="HAMAP-Rule" id="MF_00347"/>
    </source>
</evidence>
<proteinExistence type="inferred from homology"/>